<dbReference type="Pfam" id="PF00459">
    <property type="entry name" value="Inositol_P"/>
    <property type="match status" value="1"/>
</dbReference>
<dbReference type="Gene3D" id="3.40.190.80">
    <property type="match status" value="1"/>
</dbReference>
<dbReference type="Gene3D" id="3.30.540.10">
    <property type="entry name" value="Fructose-1,6-Bisphosphatase, subunit A, domain 1"/>
    <property type="match status" value="1"/>
</dbReference>
<proteinExistence type="predicted"/>
<dbReference type="PANTHER" id="PTHR20854:SF4">
    <property type="entry name" value="INOSITOL-1-MONOPHOSPHATASE-RELATED"/>
    <property type="match status" value="1"/>
</dbReference>
<dbReference type="SUPFAM" id="SSF56655">
    <property type="entry name" value="Carbohydrate phosphatase"/>
    <property type="match status" value="1"/>
</dbReference>
<evidence type="ECO:0000313" key="1">
    <source>
        <dbReference type="EMBL" id="MFC0565137.1"/>
    </source>
</evidence>
<protein>
    <submittedName>
        <fullName evidence="1">Inositol monophosphatase family protein</fullName>
    </submittedName>
</protein>
<dbReference type="PRINTS" id="PR00377">
    <property type="entry name" value="IMPHPHTASES"/>
</dbReference>
<keyword evidence="2" id="KW-1185">Reference proteome</keyword>
<sequence>MAEIPLDEVSTLLREVAGSAVLPLFRKLDAADIEEKAPGDLVTVADRKAEGLIAARLRELIPGSVVVGEEAVAERPELLDHLSGDGDVWLVDPIDGTANFAAGRRPFAIMVALLRAGELTASWVFDPLADDLAVARAGTPTRFNGVPVRPGAHRPPSDEARGVALARFLPTDLRAEVAAGGHRLGELLPGQHCAGREYLDVLNGTQQFVLFWRTLPWDHTPGVLLVRCAGGVARRFDGTEYHPADDRQGLLVAADEQSWHEVHAALLPDE</sequence>
<dbReference type="Proteomes" id="UP001589894">
    <property type="component" value="Unassembled WGS sequence"/>
</dbReference>
<name>A0ABV6NWI5_9ACTN</name>
<accession>A0ABV6NWI5</accession>
<dbReference type="PANTHER" id="PTHR20854">
    <property type="entry name" value="INOSITOL MONOPHOSPHATASE"/>
    <property type="match status" value="1"/>
</dbReference>
<gene>
    <name evidence="1" type="ORF">ACFFHU_13455</name>
</gene>
<evidence type="ECO:0000313" key="2">
    <source>
        <dbReference type="Proteomes" id="UP001589894"/>
    </source>
</evidence>
<comment type="caution">
    <text evidence="1">The sequence shown here is derived from an EMBL/GenBank/DDBJ whole genome shotgun (WGS) entry which is preliminary data.</text>
</comment>
<dbReference type="RefSeq" id="WP_377338698.1">
    <property type="nucleotide sequence ID" value="NZ_JBHLUE010000011.1"/>
</dbReference>
<reference evidence="1 2" key="1">
    <citation type="submission" date="2024-09" db="EMBL/GenBank/DDBJ databases">
        <authorList>
            <person name="Sun Q."/>
            <person name="Mori K."/>
        </authorList>
    </citation>
    <scope>NUCLEOTIDE SEQUENCE [LARGE SCALE GENOMIC DNA]</scope>
    <source>
        <strain evidence="1 2">TBRC 2205</strain>
    </source>
</reference>
<dbReference type="InterPro" id="IPR000760">
    <property type="entry name" value="Inositol_monophosphatase-like"/>
</dbReference>
<organism evidence="1 2">
    <name type="scientific">Plantactinospora siamensis</name>
    <dbReference type="NCBI Taxonomy" id="555372"/>
    <lineage>
        <taxon>Bacteria</taxon>
        <taxon>Bacillati</taxon>
        <taxon>Actinomycetota</taxon>
        <taxon>Actinomycetes</taxon>
        <taxon>Micromonosporales</taxon>
        <taxon>Micromonosporaceae</taxon>
        <taxon>Plantactinospora</taxon>
    </lineage>
</organism>
<dbReference type="EMBL" id="JBHLUE010000011">
    <property type="protein sequence ID" value="MFC0565137.1"/>
    <property type="molecule type" value="Genomic_DNA"/>
</dbReference>